<feature type="signal peptide" evidence="1">
    <location>
        <begin position="1"/>
        <end position="30"/>
    </location>
</feature>
<evidence type="ECO:0000256" key="1">
    <source>
        <dbReference type="SAM" id="SignalP"/>
    </source>
</evidence>
<keyword evidence="1" id="KW-0732">Signal</keyword>
<evidence type="ECO:0000313" key="3">
    <source>
        <dbReference type="Proteomes" id="UP000010816"/>
    </source>
</evidence>
<proteinExistence type="predicted"/>
<reference evidence="2 3" key="1">
    <citation type="submission" date="2011-09" db="EMBL/GenBank/DDBJ databases">
        <title>Complete sequence of chromosome of Thioflavicoccus mobilis 8321.</title>
        <authorList>
            <consortium name="US DOE Joint Genome Institute"/>
            <person name="Lucas S."/>
            <person name="Han J."/>
            <person name="Lapidus A."/>
            <person name="Cheng J.-F."/>
            <person name="Goodwin L."/>
            <person name="Pitluck S."/>
            <person name="Peters L."/>
            <person name="Ovchinnikova G."/>
            <person name="Lu M."/>
            <person name="Detter J.C."/>
            <person name="Han C."/>
            <person name="Tapia R."/>
            <person name="Land M."/>
            <person name="Hauser L."/>
            <person name="Kyrpides N."/>
            <person name="Ivanova N."/>
            <person name="Pagani I."/>
            <person name="Vogl K."/>
            <person name="Liu Z."/>
            <person name="Imhoff J."/>
            <person name="Thiel V."/>
            <person name="Frigaard N.-U."/>
            <person name="Bryant D."/>
            <person name="Woyke T."/>
        </authorList>
    </citation>
    <scope>NUCLEOTIDE SEQUENCE [LARGE SCALE GENOMIC DNA]</scope>
    <source>
        <strain evidence="2 3">8321</strain>
    </source>
</reference>
<feature type="chain" id="PRO_5003943575" evidence="1">
    <location>
        <begin position="31"/>
        <end position="50"/>
    </location>
</feature>
<evidence type="ECO:0000313" key="2">
    <source>
        <dbReference type="EMBL" id="AGA92311.1"/>
    </source>
</evidence>
<sequence>MTRSETIRKSPRTSAAHALILAIAAGPMAAADQAVAAGDRPVAPGEETRG</sequence>
<dbReference type="EMBL" id="CP003051">
    <property type="protein sequence ID" value="AGA92311.1"/>
    <property type="molecule type" value="Genomic_DNA"/>
</dbReference>
<dbReference type="RefSeq" id="WP_015282436.1">
    <property type="nucleotide sequence ID" value="NC_019940.1"/>
</dbReference>
<dbReference type="STRING" id="765912.Thimo_3655"/>
<dbReference type="Proteomes" id="UP000010816">
    <property type="component" value="Chromosome"/>
</dbReference>
<gene>
    <name evidence="2" type="ORF">Thimo_3655</name>
</gene>
<organism evidence="2 3">
    <name type="scientific">Thioflavicoccus mobilis 8321</name>
    <dbReference type="NCBI Taxonomy" id="765912"/>
    <lineage>
        <taxon>Bacteria</taxon>
        <taxon>Pseudomonadati</taxon>
        <taxon>Pseudomonadota</taxon>
        <taxon>Gammaproteobacteria</taxon>
        <taxon>Chromatiales</taxon>
        <taxon>Chromatiaceae</taxon>
        <taxon>Thioflavicoccus</taxon>
    </lineage>
</organism>
<dbReference type="KEGG" id="tmb:Thimo_3655"/>
<name>L0H248_9GAMM</name>
<accession>L0H248</accession>
<protein>
    <submittedName>
        <fullName evidence="2">Uncharacterized protein</fullName>
    </submittedName>
</protein>
<dbReference type="HOGENOM" id="CLU_3123756_0_0_6"/>
<dbReference type="AlphaFoldDB" id="L0H248"/>
<keyword evidence="3" id="KW-1185">Reference proteome</keyword>